<evidence type="ECO:0000256" key="1">
    <source>
        <dbReference type="ARBA" id="ARBA00004651"/>
    </source>
</evidence>
<feature type="domain" description="Major facilitator superfamily (MFS) profile" evidence="8">
    <location>
        <begin position="7"/>
        <end position="380"/>
    </location>
</feature>
<accession>A0ABN3CS40</accession>
<evidence type="ECO:0000313" key="10">
    <source>
        <dbReference type="Proteomes" id="UP001499843"/>
    </source>
</evidence>
<feature type="transmembrane region" description="Helical" evidence="7">
    <location>
        <begin position="356"/>
        <end position="376"/>
    </location>
</feature>
<dbReference type="RefSeq" id="WP_344486417.1">
    <property type="nucleotide sequence ID" value="NZ_BAAAQX010000025.1"/>
</dbReference>
<dbReference type="EMBL" id="BAAAQX010000025">
    <property type="protein sequence ID" value="GAA2212261.1"/>
    <property type="molecule type" value="Genomic_DNA"/>
</dbReference>
<dbReference type="PANTHER" id="PTHR43124">
    <property type="entry name" value="PURINE EFFLUX PUMP PBUE"/>
    <property type="match status" value="1"/>
</dbReference>
<keyword evidence="3 7" id="KW-0812">Transmembrane</keyword>
<feature type="region of interest" description="Disordered" evidence="6">
    <location>
        <begin position="380"/>
        <end position="419"/>
    </location>
</feature>
<feature type="transmembrane region" description="Helical" evidence="7">
    <location>
        <begin position="327"/>
        <end position="350"/>
    </location>
</feature>
<feature type="transmembrane region" description="Helical" evidence="7">
    <location>
        <begin position="237"/>
        <end position="257"/>
    </location>
</feature>
<dbReference type="SUPFAM" id="SSF103473">
    <property type="entry name" value="MFS general substrate transporter"/>
    <property type="match status" value="1"/>
</dbReference>
<feature type="transmembrane region" description="Helical" evidence="7">
    <location>
        <begin position="47"/>
        <end position="66"/>
    </location>
</feature>
<dbReference type="PANTHER" id="PTHR43124:SF8">
    <property type="entry name" value="INNER MEMBRANE TRANSPORT PROTEIN YDHP"/>
    <property type="match status" value="1"/>
</dbReference>
<feature type="compositionally biased region" description="Low complexity" evidence="6">
    <location>
        <begin position="385"/>
        <end position="410"/>
    </location>
</feature>
<dbReference type="InterPro" id="IPR011701">
    <property type="entry name" value="MFS"/>
</dbReference>
<evidence type="ECO:0000256" key="7">
    <source>
        <dbReference type="SAM" id="Phobius"/>
    </source>
</evidence>
<evidence type="ECO:0000256" key="2">
    <source>
        <dbReference type="ARBA" id="ARBA00022475"/>
    </source>
</evidence>
<evidence type="ECO:0000256" key="6">
    <source>
        <dbReference type="SAM" id="MobiDB-lite"/>
    </source>
</evidence>
<keyword evidence="10" id="KW-1185">Reference proteome</keyword>
<comment type="subcellular location">
    <subcellularLocation>
        <location evidence="1">Cell membrane</location>
        <topology evidence="1">Multi-pass membrane protein</topology>
    </subcellularLocation>
</comment>
<keyword evidence="5 7" id="KW-0472">Membrane</keyword>
<dbReference type="InterPro" id="IPR020846">
    <property type="entry name" value="MFS_dom"/>
</dbReference>
<feature type="transmembrane region" description="Helical" evidence="7">
    <location>
        <begin position="202"/>
        <end position="225"/>
    </location>
</feature>
<proteinExistence type="predicted"/>
<dbReference type="CDD" id="cd17324">
    <property type="entry name" value="MFS_NepI_like"/>
    <property type="match status" value="1"/>
</dbReference>
<dbReference type="Gene3D" id="1.20.1250.20">
    <property type="entry name" value="MFS general substrate transporter like domains"/>
    <property type="match status" value="2"/>
</dbReference>
<evidence type="ECO:0000256" key="3">
    <source>
        <dbReference type="ARBA" id="ARBA00022692"/>
    </source>
</evidence>
<reference evidence="9 10" key="1">
    <citation type="journal article" date="2019" name="Int. J. Syst. Evol. Microbiol.">
        <title>The Global Catalogue of Microorganisms (GCM) 10K type strain sequencing project: providing services to taxonomists for standard genome sequencing and annotation.</title>
        <authorList>
            <consortium name="The Broad Institute Genomics Platform"/>
            <consortium name="The Broad Institute Genome Sequencing Center for Infectious Disease"/>
            <person name="Wu L."/>
            <person name="Ma J."/>
        </authorList>
    </citation>
    <scope>NUCLEOTIDE SEQUENCE [LARGE SCALE GENOMIC DNA]</scope>
    <source>
        <strain evidence="9 10">JCM 16114</strain>
    </source>
</reference>
<evidence type="ECO:0000256" key="5">
    <source>
        <dbReference type="ARBA" id="ARBA00023136"/>
    </source>
</evidence>
<evidence type="ECO:0000256" key="4">
    <source>
        <dbReference type="ARBA" id="ARBA00022989"/>
    </source>
</evidence>
<gene>
    <name evidence="9" type="ORF">GCM10009850_077230</name>
</gene>
<feature type="transmembrane region" description="Helical" evidence="7">
    <location>
        <begin position="131"/>
        <end position="153"/>
    </location>
</feature>
<sequence>MQRSSPAIAALCVSVFVVGTAEFLVAGLLPQIGSDLGVSVAVAGQAVTAYAIGTVIAGPLVAMLTVRLPRKGLMLTLMAVFAAGNAVSALAPGFPTLLAGRVLASTGHATLFALTLIVATTVAGPDRAGTAIAAVTSGLTVANLLGVPLGAALGQDLDWRFPFAVLTALALLCLALMAVTLPRVAAPPTSVAAEVAVLATRPVLMCVATTAVGFAGVGAVFTYVAPMLTQVSGFSPAAVSWLLLAYGVGSLLGNLVAGRLADRSAGATLRGVFACLTVLLALLPPAVLHRPAAAVAVLGLGLLATATVAPLQTLILRRAGAAPTLAVTVNVAAFMLAHAVGSVIGAGVVSTAGLRWTGLAGAALSLAGLLLSYLAVPRRSPRPPTTNSASPPTTSSTSPPTTSSTSPSATVRMLHDRRR</sequence>
<dbReference type="Proteomes" id="UP001499843">
    <property type="component" value="Unassembled WGS sequence"/>
</dbReference>
<evidence type="ECO:0000259" key="8">
    <source>
        <dbReference type="PROSITE" id="PS50850"/>
    </source>
</evidence>
<feature type="transmembrane region" description="Helical" evidence="7">
    <location>
        <begin position="269"/>
        <end position="287"/>
    </location>
</feature>
<dbReference type="PROSITE" id="PS50850">
    <property type="entry name" value="MFS"/>
    <property type="match status" value="1"/>
</dbReference>
<keyword evidence="2" id="KW-1003">Cell membrane</keyword>
<organism evidence="9 10">
    <name type="scientific">Nonomuraea monospora</name>
    <dbReference type="NCBI Taxonomy" id="568818"/>
    <lineage>
        <taxon>Bacteria</taxon>
        <taxon>Bacillati</taxon>
        <taxon>Actinomycetota</taxon>
        <taxon>Actinomycetes</taxon>
        <taxon>Streptosporangiales</taxon>
        <taxon>Streptosporangiaceae</taxon>
        <taxon>Nonomuraea</taxon>
    </lineage>
</organism>
<dbReference type="InterPro" id="IPR036259">
    <property type="entry name" value="MFS_trans_sf"/>
</dbReference>
<feature type="transmembrane region" description="Helical" evidence="7">
    <location>
        <begin position="73"/>
        <end position="92"/>
    </location>
</feature>
<comment type="caution">
    <text evidence="9">The sequence shown here is derived from an EMBL/GenBank/DDBJ whole genome shotgun (WGS) entry which is preliminary data.</text>
</comment>
<feature type="transmembrane region" description="Helical" evidence="7">
    <location>
        <begin position="98"/>
        <end position="119"/>
    </location>
</feature>
<dbReference type="Pfam" id="PF07690">
    <property type="entry name" value="MFS_1"/>
    <property type="match status" value="1"/>
</dbReference>
<name>A0ABN3CS40_9ACTN</name>
<feature type="transmembrane region" description="Helical" evidence="7">
    <location>
        <begin position="293"/>
        <end position="315"/>
    </location>
</feature>
<evidence type="ECO:0000313" key="9">
    <source>
        <dbReference type="EMBL" id="GAA2212261.1"/>
    </source>
</evidence>
<dbReference type="InterPro" id="IPR050189">
    <property type="entry name" value="MFS_Efflux_Transporters"/>
</dbReference>
<protein>
    <submittedName>
        <fullName evidence="9">MFS transporter</fullName>
    </submittedName>
</protein>
<keyword evidence="4 7" id="KW-1133">Transmembrane helix</keyword>
<feature type="transmembrane region" description="Helical" evidence="7">
    <location>
        <begin position="159"/>
        <end position="181"/>
    </location>
</feature>